<evidence type="ECO:0000313" key="4">
    <source>
        <dbReference type="Proteomes" id="UP000288603"/>
    </source>
</evidence>
<reference evidence="3 4" key="1">
    <citation type="submission" date="2018-12" db="EMBL/GenBank/DDBJ databases">
        <authorList>
            <person name="Li F."/>
        </authorList>
    </citation>
    <scope>NUCLEOTIDE SEQUENCE [LARGE SCALE GENOMIC DNA]</scope>
    <source>
        <strain evidence="3 4">8H24J-4-2</strain>
    </source>
</reference>
<gene>
    <name evidence="3" type="ORF">ELQ92_10955</name>
</gene>
<dbReference type="RefSeq" id="WP_128498983.1">
    <property type="nucleotide sequence ID" value="NZ_RZNC01000003.1"/>
</dbReference>
<evidence type="ECO:0000256" key="2">
    <source>
        <dbReference type="SAM" id="Phobius"/>
    </source>
</evidence>
<dbReference type="AlphaFoldDB" id="A0A444QBN4"/>
<evidence type="ECO:0008006" key="5">
    <source>
        <dbReference type="Google" id="ProtNLM"/>
    </source>
</evidence>
<keyword evidence="2" id="KW-0812">Transmembrane</keyword>
<dbReference type="Proteomes" id="UP000288603">
    <property type="component" value="Unassembled WGS sequence"/>
</dbReference>
<evidence type="ECO:0000313" key="3">
    <source>
        <dbReference type="EMBL" id="RWZ61494.1"/>
    </source>
</evidence>
<comment type="caution">
    <text evidence="3">The sequence shown here is derived from an EMBL/GenBank/DDBJ whole genome shotgun (WGS) entry which is preliminary data.</text>
</comment>
<feature type="region of interest" description="Disordered" evidence="1">
    <location>
        <begin position="1"/>
        <end position="32"/>
    </location>
</feature>
<proteinExistence type="predicted"/>
<feature type="transmembrane region" description="Helical" evidence="2">
    <location>
        <begin position="41"/>
        <end position="63"/>
    </location>
</feature>
<feature type="region of interest" description="Disordered" evidence="1">
    <location>
        <begin position="156"/>
        <end position="189"/>
    </location>
</feature>
<evidence type="ECO:0000256" key="1">
    <source>
        <dbReference type="SAM" id="MobiDB-lite"/>
    </source>
</evidence>
<protein>
    <recommendedName>
        <fullName evidence="5">Cell division protein FtsL</fullName>
    </recommendedName>
</protein>
<keyword evidence="4" id="KW-1185">Reference proteome</keyword>
<keyword evidence="2" id="KW-0472">Membrane</keyword>
<dbReference type="EMBL" id="RZNC01000003">
    <property type="protein sequence ID" value="RWZ61494.1"/>
    <property type="molecule type" value="Genomic_DNA"/>
</dbReference>
<accession>A0A444QBN4</accession>
<organism evidence="3 4">
    <name type="scientific">Labedella populi</name>
    <dbReference type="NCBI Taxonomy" id="2498850"/>
    <lineage>
        <taxon>Bacteria</taxon>
        <taxon>Bacillati</taxon>
        <taxon>Actinomycetota</taxon>
        <taxon>Actinomycetes</taxon>
        <taxon>Micrococcales</taxon>
        <taxon>Microbacteriaceae</taxon>
        <taxon>Labedella</taxon>
    </lineage>
</organism>
<sequence length="189" mass="19458">MSSPAIARPTTAPDRRRTPTRPPLTAVPAREARKSRPKLSYALWTVGGVGAILIAQLLMSVALSHGAYEVSSLRTQITELGWQKESLGEQLETLSSPQYVASAAHDLGMVINSSPAYLRLSDGAVLGQPGEAGAASSIPLGPSDVVGNSAADALAASNAPALEEEGAPAEDVAPTPVTFDDGLPSPKTH</sequence>
<dbReference type="OrthoDB" id="4792842at2"/>
<keyword evidence="2" id="KW-1133">Transmembrane helix</keyword>
<name>A0A444QBN4_9MICO</name>
<feature type="compositionally biased region" description="Low complexity" evidence="1">
    <location>
        <begin position="1"/>
        <end position="12"/>
    </location>
</feature>